<comment type="caution">
    <text evidence="1">The sequence shown here is derived from an EMBL/GenBank/DDBJ whole genome shotgun (WGS) entry which is preliminary data.</text>
</comment>
<dbReference type="Proteomes" id="UP000607653">
    <property type="component" value="Unassembled WGS sequence"/>
</dbReference>
<name>A0A822Z8P6_NELNU</name>
<organism evidence="1 2">
    <name type="scientific">Nelumbo nucifera</name>
    <name type="common">Sacred lotus</name>
    <dbReference type="NCBI Taxonomy" id="4432"/>
    <lineage>
        <taxon>Eukaryota</taxon>
        <taxon>Viridiplantae</taxon>
        <taxon>Streptophyta</taxon>
        <taxon>Embryophyta</taxon>
        <taxon>Tracheophyta</taxon>
        <taxon>Spermatophyta</taxon>
        <taxon>Magnoliopsida</taxon>
        <taxon>Proteales</taxon>
        <taxon>Nelumbonaceae</taxon>
        <taxon>Nelumbo</taxon>
    </lineage>
</organism>
<reference evidence="1 2" key="1">
    <citation type="journal article" date="2020" name="Mol. Biol. Evol.">
        <title>Distinct Expression and Methylation Patterns for Genes with Different Fates following a Single Whole-Genome Duplication in Flowering Plants.</title>
        <authorList>
            <person name="Shi T."/>
            <person name="Rahmani R.S."/>
            <person name="Gugger P.F."/>
            <person name="Wang M."/>
            <person name="Li H."/>
            <person name="Zhang Y."/>
            <person name="Li Z."/>
            <person name="Wang Q."/>
            <person name="Van de Peer Y."/>
            <person name="Marchal K."/>
            <person name="Chen J."/>
        </authorList>
    </citation>
    <scope>NUCLEOTIDE SEQUENCE [LARGE SCALE GENOMIC DNA]</scope>
    <source>
        <tissue evidence="1">Leaf</tissue>
    </source>
</reference>
<dbReference type="AlphaFoldDB" id="A0A822Z8P6"/>
<keyword evidence="2" id="KW-1185">Reference proteome</keyword>
<dbReference type="EMBL" id="DUZY01000005">
    <property type="protein sequence ID" value="DAD41227.1"/>
    <property type="molecule type" value="Genomic_DNA"/>
</dbReference>
<protein>
    <submittedName>
        <fullName evidence="1">Uncharacterized protein</fullName>
    </submittedName>
</protein>
<proteinExistence type="predicted"/>
<evidence type="ECO:0000313" key="1">
    <source>
        <dbReference type="EMBL" id="DAD41227.1"/>
    </source>
</evidence>
<sequence>MSSGCVTIRAWKRKRSAVYGSKSAKAYSLAPPGGISSIEDVDHGATTCKGS</sequence>
<evidence type="ECO:0000313" key="2">
    <source>
        <dbReference type="Proteomes" id="UP000607653"/>
    </source>
</evidence>
<accession>A0A822Z8P6</accession>
<gene>
    <name evidence="1" type="ORF">HUJ06_015551</name>
</gene>